<evidence type="ECO:0000259" key="8">
    <source>
        <dbReference type="PROSITE" id="PS51473"/>
    </source>
</evidence>
<feature type="domain" description="Gnk2-homologous" evidence="8">
    <location>
        <begin position="42"/>
        <end position="150"/>
    </location>
</feature>
<proteinExistence type="inferred from homology"/>
<feature type="compositionally biased region" description="Pro residues" evidence="6">
    <location>
        <begin position="159"/>
        <end position="176"/>
    </location>
</feature>
<dbReference type="PANTHER" id="PTHR32411">
    <property type="entry name" value="CYSTEINE-RICH REPEAT SECRETORY PROTEIN 38-RELATED"/>
    <property type="match status" value="1"/>
</dbReference>
<comment type="subcellular location">
    <subcellularLocation>
        <location evidence="1">Secreted</location>
    </subcellularLocation>
</comment>
<keyword evidence="3 7" id="KW-0732">Signal</keyword>
<dbReference type="Gene3D" id="3.30.430.20">
    <property type="entry name" value="Gnk2 domain, C-X8-C-X2-C motif"/>
    <property type="match status" value="1"/>
</dbReference>
<dbReference type="InterPro" id="IPR038408">
    <property type="entry name" value="GNK2_sf"/>
</dbReference>
<feature type="compositionally biased region" description="Polar residues" evidence="6">
    <location>
        <begin position="177"/>
        <end position="189"/>
    </location>
</feature>
<evidence type="ECO:0000256" key="3">
    <source>
        <dbReference type="ARBA" id="ARBA00022729"/>
    </source>
</evidence>
<dbReference type="PROSITE" id="PS51473">
    <property type="entry name" value="GNK2"/>
    <property type="match status" value="1"/>
</dbReference>
<sequence length="189" mass="20824">MLPGTVDFTAIRWVVALLTQSMASSYVEVMFKPTFVKSVSDHNLRITMYNPQNITDQPDRFRTLLANTMNEAATEAADDLSGKKFATKQANFTAFQTLYTLAQCTPDLSSSDCNTCLRDGISTLPSCCNSKQGARVIFLSCNVRYETYPFYNSTLVPAPAPPPNQNTPPLPPPPPTRSTTNEGNLMNLK</sequence>
<dbReference type="Pfam" id="PF01657">
    <property type="entry name" value="Stress-antifung"/>
    <property type="match status" value="1"/>
</dbReference>
<evidence type="ECO:0000256" key="5">
    <source>
        <dbReference type="ARBA" id="ARBA00038515"/>
    </source>
</evidence>
<feature type="region of interest" description="Disordered" evidence="6">
    <location>
        <begin position="159"/>
        <end position="189"/>
    </location>
</feature>
<dbReference type="CDD" id="cd23509">
    <property type="entry name" value="Gnk2-like"/>
    <property type="match status" value="1"/>
</dbReference>
<evidence type="ECO:0000313" key="9">
    <source>
        <dbReference type="EMBL" id="CAI9760048.1"/>
    </source>
</evidence>
<dbReference type="PANTHER" id="PTHR32411:SF43">
    <property type="entry name" value="CYSTEINE-RICH REPEAT SECRETORY PROTEIN 38"/>
    <property type="match status" value="1"/>
</dbReference>
<dbReference type="Proteomes" id="UP000834106">
    <property type="component" value="Chromosome 4"/>
</dbReference>
<evidence type="ECO:0000256" key="7">
    <source>
        <dbReference type="SAM" id="SignalP"/>
    </source>
</evidence>
<protein>
    <recommendedName>
        <fullName evidence="8">Gnk2-homologous domain-containing protein</fullName>
    </recommendedName>
</protein>
<evidence type="ECO:0000256" key="4">
    <source>
        <dbReference type="ARBA" id="ARBA00022737"/>
    </source>
</evidence>
<evidence type="ECO:0000256" key="2">
    <source>
        <dbReference type="ARBA" id="ARBA00022525"/>
    </source>
</evidence>
<evidence type="ECO:0000256" key="1">
    <source>
        <dbReference type="ARBA" id="ARBA00004613"/>
    </source>
</evidence>
<feature type="chain" id="PRO_5041934200" description="Gnk2-homologous domain-containing protein" evidence="7">
    <location>
        <begin position="24"/>
        <end position="189"/>
    </location>
</feature>
<dbReference type="InterPro" id="IPR050581">
    <property type="entry name" value="CRR_secretory_protein"/>
</dbReference>
<dbReference type="GO" id="GO:0005576">
    <property type="term" value="C:extracellular region"/>
    <property type="evidence" value="ECO:0007669"/>
    <property type="project" value="UniProtKB-SubCell"/>
</dbReference>
<keyword evidence="2" id="KW-0964">Secreted</keyword>
<feature type="signal peptide" evidence="7">
    <location>
        <begin position="1"/>
        <end position="23"/>
    </location>
</feature>
<evidence type="ECO:0000256" key="6">
    <source>
        <dbReference type="SAM" id="MobiDB-lite"/>
    </source>
</evidence>
<evidence type="ECO:0000313" key="10">
    <source>
        <dbReference type="Proteomes" id="UP000834106"/>
    </source>
</evidence>
<name>A0AAD2DPT5_9LAMI</name>
<dbReference type="FunFam" id="3.30.430.20:FF:000002">
    <property type="entry name" value="Cysteine-rich receptor-like protein kinase 10"/>
    <property type="match status" value="1"/>
</dbReference>
<dbReference type="AlphaFoldDB" id="A0AAD2DPT5"/>
<dbReference type="InterPro" id="IPR002902">
    <property type="entry name" value="GNK2"/>
</dbReference>
<dbReference type="EMBL" id="OU503039">
    <property type="protein sequence ID" value="CAI9760048.1"/>
    <property type="molecule type" value="Genomic_DNA"/>
</dbReference>
<keyword evidence="4" id="KW-0677">Repeat</keyword>
<comment type="similarity">
    <text evidence="5">Belongs to the cysteine-rich repeat secretory protein family.</text>
</comment>
<reference evidence="9" key="1">
    <citation type="submission" date="2023-05" db="EMBL/GenBank/DDBJ databases">
        <authorList>
            <person name="Huff M."/>
        </authorList>
    </citation>
    <scope>NUCLEOTIDE SEQUENCE</scope>
</reference>
<gene>
    <name evidence="9" type="ORF">FPE_LOCUS7478</name>
</gene>
<keyword evidence="10" id="KW-1185">Reference proteome</keyword>
<accession>A0AAD2DPT5</accession>
<organism evidence="9 10">
    <name type="scientific">Fraxinus pennsylvanica</name>
    <dbReference type="NCBI Taxonomy" id="56036"/>
    <lineage>
        <taxon>Eukaryota</taxon>
        <taxon>Viridiplantae</taxon>
        <taxon>Streptophyta</taxon>
        <taxon>Embryophyta</taxon>
        <taxon>Tracheophyta</taxon>
        <taxon>Spermatophyta</taxon>
        <taxon>Magnoliopsida</taxon>
        <taxon>eudicotyledons</taxon>
        <taxon>Gunneridae</taxon>
        <taxon>Pentapetalae</taxon>
        <taxon>asterids</taxon>
        <taxon>lamiids</taxon>
        <taxon>Lamiales</taxon>
        <taxon>Oleaceae</taxon>
        <taxon>Oleeae</taxon>
        <taxon>Fraxinus</taxon>
    </lineage>
</organism>